<gene>
    <name evidence="2" type="ORF">GGX14DRAFT_561080</name>
</gene>
<comment type="caution">
    <text evidence="2">The sequence shown here is derived from an EMBL/GenBank/DDBJ whole genome shotgun (WGS) entry which is preliminary data.</text>
</comment>
<sequence length="950" mass="106374">MAPPDLQQLKDAAAGFIREKNADIMKIEKLMDAIFGDYASRQENPIAKAWSLYFSALVAYDEQIDAGEKMPGGDDNNLRLPPPVKLLLIPPVSTPTSSASQPKRKKADAAADLDSEAELSDSEPAAKRRAGRQAIPLLDRLSIPGHNPRKATKNKHFWTCIAPDCPLERQGRRTEKDVLKHASECNKLRTHDLDAWQAARDAHSGAALGAMLGVASADSADLETVSDSASTAPRPIGRPPKLLTLESGQQRLNVPAYYEAGREQIAGQNEAWMNGVRHWIMRLICQCGMVPDMLERDEWNAFMKHMNPTYQPISKRDMTNIISKEATLVDELTVKALTKHQDNTITFDGTQNRRGDEMYTQHACTPDRKVFFLGASIGTTESRNAEWIEKGLIQTIETTGRERFAATCSDSTNVTLATRRDLATEIPAMLDICDVVHALQHIIGDINELPAFKNMLHTMKPLIRHFSKSGSSKAHLREASASAVGDGGDRLKMLAKIGKTRFATHLLAVQTLEPALADVCKLYRAGKINFSSKTVQALFDGLPMLGSDYSLEYVTFRRDLLIYQAIVTPFARALWALESTTANASDAFLFWTAIPHALDTLFAQPSAQTGIELPLQQNVRAIYNDRHKFFFAHSELYFVGFCLDPRYKNPDFLRKRLDAPDAPVPEGILFPHAFLRVKTFLKKLLLDLINAHKAHVTGEGELAVRLQKQLVAFWSSEAPFHADLIDGDIMEWLRNLALGGSARCDVLVMLLQRVFSILVNSMPDERTNSMITWLNSPLRGNQNAQTLINMIKVGQWYTYHAPNASGPRRPPRPPTVPFRRIPDAAIKATQMVESQSDDSEEEDSDSEDESDDQSEREIDTAKERELEALRKKVMQRKKLRGKKGMRKTFRADSQFVVDIDVTLDSRGLKWLLMNEEEYRKATEKERADIRGKAATPAVVEKTTTASHWDW</sequence>
<keyword evidence="3" id="KW-1185">Reference proteome</keyword>
<protein>
    <submittedName>
        <fullName evidence="2">Ribonuclease H-like domain-containing protein</fullName>
    </submittedName>
</protein>
<dbReference type="InterPro" id="IPR012337">
    <property type="entry name" value="RNaseH-like_sf"/>
</dbReference>
<dbReference type="EMBL" id="JARJCW010000013">
    <property type="protein sequence ID" value="KAJ7217711.1"/>
    <property type="molecule type" value="Genomic_DNA"/>
</dbReference>
<dbReference type="AlphaFoldDB" id="A0AAD6VV62"/>
<dbReference type="Proteomes" id="UP001219525">
    <property type="component" value="Unassembled WGS sequence"/>
</dbReference>
<proteinExistence type="predicted"/>
<organism evidence="2 3">
    <name type="scientific">Mycena pura</name>
    <dbReference type="NCBI Taxonomy" id="153505"/>
    <lineage>
        <taxon>Eukaryota</taxon>
        <taxon>Fungi</taxon>
        <taxon>Dikarya</taxon>
        <taxon>Basidiomycota</taxon>
        <taxon>Agaricomycotina</taxon>
        <taxon>Agaricomycetes</taxon>
        <taxon>Agaricomycetidae</taxon>
        <taxon>Agaricales</taxon>
        <taxon>Marasmiineae</taxon>
        <taxon>Mycenaceae</taxon>
        <taxon>Mycena</taxon>
    </lineage>
</organism>
<dbReference type="SUPFAM" id="SSF53098">
    <property type="entry name" value="Ribonuclease H-like"/>
    <property type="match status" value="1"/>
</dbReference>
<feature type="compositionally biased region" description="Acidic residues" evidence="1">
    <location>
        <begin position="835"/>
        <end position="852"/>
    </location>
</feature>
<feature type="region of interest" description="Disordered" evidence="1">
    <location>
        <begin position="830"/>
        <end position="858"/>
    </location>
</feature>
<evidence type="ECO:0000256" key="1">
    <source>
        <dbReference type="SAM" id="MobiDB-lite"/>
    </source>
</evidence>
<accession>A0AAD6VV62</accession>
<feature type="compositionally biased region" description="Polar residues" evidence="1">
    <location>
        <begin position="941"/>
        <end position="950"/>
    </location>
</feature>
<evidence type="ECO:0000313" key="2">
    <source>
        <dbReference type="EMBL" id="KAJ7217711.1"/>
    </source>
</evidence>
<feature type="compositionally biased region" description="Acidic residues" evidence="1">
    <location>
        <begin position="111"/>
        <end position="121"/>
    </location>
</feature>
<evidence type="ECO:0000313" key="3">
    <source>
        <dbReference type="Proteomes" id="UP001219525"/>
    </source>
</evidence>
<feature type="region of interest" description="Disordered" evidence="1">
    <location>
        <begin position="90"/>
        <end position="133"/>
    </location>
</feature>
<feature type="compositionally biased region" description="Basic and acidic residues" evidence="1">
    <location>
        <begin position="922"/>
        <end position="931"/>
    </location>
</feature>
<name>A0AAD6VV62_9AGAR</name>
<reference evidence="2" key="1">
    <citation type="submission" date="2023-03" db="EMBL/GenBank/DDBJ databases">
        <title>Massive genome expansion in bonnet fungi (Mycena s.s.) driven by repeated elements and novel gene families across ecological guilds.</title>
        <authorList>
            <consortium name="Lawrence Berkeley National Laboratory"/>
            <person name="Harder C.B."/>
            <person name="Miyauchi S."/>
            <person name="Viragh M."/>
            <person name="Kuo A."/>
            <person name="Thoen E."/>
            <person name="Andreopoulos B."/>
            <person name="Lu D."/>
            <person name="Skrede I."/>
            <person name="Drula E."/>
            <person name="Henrissat B."/>
            <person name="Morin E."/>
            <person name="Kohler A."/>
            <person name="Barry K."/>
            <person name="LaButti K."/>
            <person name="Morin E."/>
            <person name="Salamov A."/>
            <person name="Lipzen A."/>
            <person name="Mereny Z."/>
            <person name="Hegedus B."/>
            <person name="Baldrian P."/>
            <person name="Stursova M."/>
            <person name="Weitz H."/>
            <person name="Taylor A."/>
            <person name="Grigoriev I.V."/>
            <person name="Nagy L.G."/>
            <person name="Martin F."/>
            <person name="Kauserud H."/>
        </authorList>
    </citation>
    <scope>NUCLEOTIDE SEQUENCE</scope>
    <source>
        <strain evidence="2">9144</strain>
    </source>
</reference>
<feature type="region of interest" description="Disordered" evidence="1">
    <location>
        <begin position="922"/>
        <end position="950"/>
    </location>
</feature>